<reference evidence="3" key="1">
    <citation type="journal article" date="2019" name="Int. J. Syst. Evol. Microbiol.">
        <title>The Global Catalogue of Microorganisms (GCM) 10K type strain sequencing project: providing services to taxonomists for standard genome sequencing and annotation.</title>
        <authorList>
            <consortium name="The Broad Institute Genomics Platform"/>
            <consortium name="The Broad Institute Genome Sequencing Center for Infectious Disease"/>
            <person name="Wu L."/>
            <person name="Ma J."/>
        </authorList>
    </citation>
    <scope>NUCLEOTIDE SEQUENCE [LARGE SCALE GENOMIC DNA]</scope>
    <source>
        <strain evidence="3">CCUG 49018</strain>
    </source>
</reference>
<dbReference type="RefSeq" id="WP_379653475.1">
    <property type="nucleotide sequence ID" value="NZ_JBHTMB010000392.1"/>
</dbReference>
<organism evidence="2 3">
    <name type="scientific">Pseudonocardia benzenivorans</name>
    <dbReference type="NCBI Taxonomy" id="228005"/>
    <lineage>
        <taxon>Bacteria</taxon>
        <taxon>Bacillati</taxon>
        <taxon>Actinomycetota</taxon>
        <taxon>Actinomycetes</taxon>
        <taxon>Pseudonocardiales</taxon>
        <taxon>Pseudonocardiaceae</taxon>
        <taxon>Pseudonocardia</taxon>
    </lineage>
</organism>
<keyword evidence="3" id="KW-1185">Reference proteome</keyword>
<comment type="caution">
    <text evidence="2">The sequence shown here is derived from an EMBL/GenBank/DDBJ whole genome shotgun (WGS) entry which is preliminary data.</text>
</comment>
<feature type="transmembrane region" description="Helical" evidence="1">
    <location>
        <begin position="12"/>
        <end position="37"/>
    </location>
</feature>
<keyword evidence="1" id="KW-0812">Transmembrane</keyword>
<dbReference type="EMBL" id="JBHTMB010000392">
    <property type="protein sequence ID" value="MFD1238288.1"/>
    <property type="molecule type" value="Genomic_DNA"/>
</dbReference>
<protein>
    <submittedName>
        <fullName evidence="2">Uncharacterized protein</fullName>
    </submittedName>
</protein>
<accession>A0ABW3VUA7</accession>
<keyword evidence="1" id="KW-0472">Membrane</keyword>
<evidence type="ECO:0000313" key="2">
    <source>
        <dbReference type="EMBL" id="MFD1238288.1"/>
    </source>
</evidence>
<evidence type="ECO:0000256" key="1">
    <source>
        <dbReference type="SAM" id="Phobius"/>
    </source>
</evidence>
<proteinExistence type="predicted"/>
<sequence length="61" mass="6279">ANVDHCTRAAEVVVASGAGAGGVMAVFFCGSCASVALRRPGTRLLLLRGLRPFERIRPPGA</sequence>
<name>A0ABW3VUA7_9PSEU</name>
<dbReference type="Proteomes" id="UP001597182">
    <property type="component" value="Unassembled WGS sequence"/>
</dbReference>
<evidence type="ECO:0000313" key="3">
    <source>
        <dbReference type="Proteomes" id="UP001597182"/>
    </source>
</evidence>
<keyword evidence="1" id="KW-1133">Transmembrane helix</keyword>
<gene>
    <name evidence="2" type="ORF">ACFQ34_33855</name>
</gene>
<feature type="non-terminal residue" evidence="2">
    <location>
        <position position="1"/>
    </location>
</feature>